<feature type="transmembrane region" description="Helical" evidence="1">
    <location>
        <begin position="26"/>
        <end position="47"/>
    </location>
</feature>
<reference evidence="2 3" key="1">
    <citation type="journal article" date="2019" name="PLoS Biol.">
        <title>Sex chromosomes control vertical transmission of feminizing Wolbachia symbionts in an isopod.</title>
        <authorList>
            <person name="Becking T."/>
            <person name="Chebbi M.A."/>
            <person name="Giraud I."/>
            <person name="Moumen B."/>
            <person name="Laverre T."/>
            <person name="Caubet Y."/>
            <person name="Peccoud J."/>
            <person name="Gilbert C."/>
            <person name="Cordaux R."/>
        </authorList>
    </citation>
    <scope>NUCLEOTIDE SEQUENCE [LARGE SCALE GENOMIC DNA]</scope>
    <source>
        <strain evidence="2">ANa2</strain>
        <tissue evidence="2">Whole body excluding digestive tract and cuticle</tissue>
    </source>
</reference>
<sequence length="156" mass="18270">ELLQEYLDDEEVEGFMQRFSRRCLQAFAWFILVSFMILLSWGLYVLLNENLHVPPEHGEAYWAHSFEMLLYPIIVTLLMGVIPILLEVFILEIVILVALVLFWYQRSPGLQDELTSLHQTFSTSSHSQQKQEDGHHHKSNVTSVECWESELGEEIY</sequence>
<feature type="transmembrane region" description="Helical" evidence="1">
    <location>
        <begin position="71"/>
        <end position="104"/>
    </location>
</feature>
<dbReference type="AlphaFoldDB" id="A0A5N5T7G0"/>
<evidence type="ECO:0008006" key="4">
    <source>
        <dbReference type="Google" id="ProtNLM"/>
    </source>
</evidence>
<accession>A0A5N5T7G0</accession>
<evidence type="ECO:0000256" key="1">
    <source>
        <dbReference type="SAM" id="Phobius"/>
    </source>
</evidence>
<name>A0A5N5T7G0_9CRUS</name>
<evidence type="ECO:0000313" key="2">
    <source>
        <dbReference type="EMBL" id="KAB7502422.1"/>
    </source>
</evidence>
<feature type="non-terminal residue" evidence="2">
    <location>
        <position position="156"/>
    </location>
</feature>
<keyword evidence="1" id="KW-0812">Transmembrane</keyword>
<dbReference type="EMBL" id="SEYY01007577">
    <property type="protein sequence ID" value="KAB7502422.1"/>
    <property type="molecule type" value="Genomic_DNA"/>
</dbReference>
<keyword evidence="1" id="KW-0472">Membrane</keyword>
<comment type="caution">
    <text evidence="2">The sequence shown here is derived from an EMBL/GenBank/DDBJ whole genome shotgun (WGS) entry which is preliminary data.</text>
</comment>
<organism evidence="2 3">
    <name type="scientific">Armadillidium nasatum</name>
    <dbReference type="NCBI Taxonomy" id="96803"/>
    <lineage>
        <taxon>Eukaryota</taxon>
        <taxon>Metazoa</taxon>
        <taxon>Ecdysozoa</taxon>
        <taxon>Arthropoda</taxon>
        <taxon>Crustacea</taxon>
        <taxon>Multicrustacea</taxon>
        <taxon>Malacostraca</taxon>
        <taxon>Eumalacostraca</taxon>
        <taxon>Peracarida</taxon>
        <taxon>Isopoda</taxon>
        <taxon>Oniscidea</taxon>
        <taxon>Crinocheta</taxon>
        <taxon>Armadillidiidae</taxon>
        <taxon>Armadillidium</taxon>
    </lineage>
</organism>
<keyword evidence="1" id="KW-1133">Transmembrane helix</keyword>
<dbReference type="Proteomes" id="UP000326759">
    <property type="component" value="Unassembled WGS sequence"/>
</dbReference>
<evidence type="ECO:0000313" key="3">
    <source>
        <dbReference type="Proteomes" id="UP000326759"/>
    </source>
</evidence>
<protein>
    <recommendedName>
        <fullName evidence="4">Transmembrane protein</fullName>
    </recommendedName>
</protein>
<feature type="non-terminal residue" evidence="2">
    <location>
        <position position="1"/>
    </location>
</feature>
<gene>
    <name evidence="2" type="ORF">Anas_07198</name>
</gene>
<proteinExistence type="predicted"/>
<keyword evidence="3" id="KW-1185">Reference proteome</keyword>